<gene>
    <name evidence="4" type="ORF">BHV28_09770</name>
</gene>
<dbReference type="Proteomes" id="UP000188912">
    <property type="component" value="Chromosome"/>
</dbReference>
<dbReference type="Pfam" id="PF01757">
    <property type="entry name" value="Acyl_transf_3"/>
    <property type="match status" value="1"/>
</dbReference>
<dbReference type="AlphaFoldDB" id="A0A1U9JUW5"/>
<keyword evidence="4" id="KW-0012">Acyltransferase</keyword>
<keyword evidence="1" id="KW-0472">Membrane</keyword>
<keyword evidence="1" id="KW-1133">Transmembrane helix</keyword>
<keyword evidence="5" id="KW-1185">Reference proteome</keyword>
<keyword evidence="1" id="KW-0812">Transmembrane</keyword>
<dbReference type="EMBL" id="CP017315">
    <property type="protein sequence ID" value="AQS41672.1"/>
    <property type="molecule type" value="Genomic_DNA"/>
</dbReference>
<dbReference type="GO" id="GO:0016020">
    <property type="term" value="C:membrane"/>
    <property type="evidence" value="ECO:0007669"/>
    <property type="project" value="TreeGrafter"/>
</dbReference>
<dbReference type="KEGG" id="thd:BHV28_09770"/>
<feature type="transmembrane region" description="Helical" evidence="1">
    <location>
        <begin position="312"/>
        <end position="333"/>
    </location>
</feature>
<sequence length="622" mass="70817">MPASTKNIRLEIQGLRAIAVIAVILFHMDKNWLPGGFVGVDIFFVISGFLITSIILKGKDNHNFSWVSFYLGRIRRIVPAYLVLLAFVTFVAFILCIPSDYTTFLASLKQALIFNSAHYFGKFGGYFAQASYELPLQHTWTLAIEMQFYLLLPFLLIFLPKQINRLLIPALIIFLLVRTELFLSRPDYNHQKLYFALVTRVPEFLLGTLLVLYRTGDNWTGKFRKIASLAGISLIIFSVIYLNEESRFPGIMAMLPCLGAALLIASHGGICAPLLNNKPMVGIGNLSYSLYLWHWPILAFARYIRMNYSLPLIWLVVLAGFILLCAWLSYKFIETPLRKSSNKKLAIFFLSFFIIFTFLLSFTQKLQKNFLEQSVKTEFYAKSGDCHRTQGQCLRGNVNATKPPLLIIGDSFAGQLNRFFDVVAEDENFSFRILSSSDCAILIPDKPKVVEDRKLCQEQTAYAQAFIKEADTIIIARNWTILTNRDPERLDPTIEAIKELAQTGKKIILFAQIPIYAGIGERSQRFQQLGIISLSINAEAPASFINGKPGWIDANEVIKHRFATTPNVIFVDYTDLPLFKKPFYYKGQLIYYNESHLNRAGSTIWGQQAKERFLTFLKSLGY</sequence>
<protein>
    <submittedName>
        <fullName evidence="4">Acyltransferase family protein</fullName>
    </submittedName>
</protein>
<evidence type="ECO:0000313" key="4">
    <source>
        <dbReference type="EMBL" id="AQS41672.1"/>
    </source>
</evidence>
<dbReference type="PANTHER" id="PTHR23028">
    <property type="entry name" value="ACETYLTRANSFERASE"/>
    <property type="match status" value="1"/>
</dbReference>
<dbReference type="InterPro" id="IPR050879">
    <property type="entry name" value="Acyltransferase_3"/>
</dbReference>
<feature type="domain" description="Acyltransferase 3" evidence="2">
    <location>
        <begin position="11"/>
        <end position="328"/>
    </location>
</feature>
<proteinExistence type="predicted"/>
<dbReference type="GO" id="GO:0016747">
    <property type="term" value="F:acyltransferase activity, transferring groups other than amino-acyl groups"/>
    <property type="evidence" value="ECO:0007669"/>
    <property type="project" value="InterPro"/>
</dbReference>
<feature type="transmembrane region" description="Helical" evidence="1">
    <location>
        <begin position="195"/>
        <end position="213"/>
    </location>
</feature>
<dbReference type="PANTHER" id="PTHR23028:SF53">
    <property type="entry name" value="ACYL_TRANSF_3 DOMAIN-CONTAINING PROTEIN"/>
    <property type="match status" value="1"/>
</dbReference>
<feature type="transmembrane region" description="Helical" evidence="1">
    <location>
        <begin position="225"/>
        <end position="242"/>
    </location>
</feature>
<evidence type="ECO:0000259" key="3">
    <source>
        <dbReference type="Pfam" id="PF19040"/>
    </source>
</evidence>
<feature type="transmembrane region" description="Helical" evidence="1">
    <location>
        <begin position="248"/>
        <end position="276"/>
    </location>
</feature>
<feature type="transmembrane region" description="Helical" evidence="1">
    <location>
        <begin position="77"/>
        <end position="95"/>
    </location>
</feature>
<evidence type="ECO:0000259" key="2">
    <source>
        <dbReference type="Pfam" id="PF01757"/>
    </source>
</evidence>
<reference evidence="4 5" key="1">
    <citation type="journal article" date="2010" name="Science">
        <title>Genomic comparison of the ants Camponotus floridanus and Harpegnathos saltator.</title>
        <authorList>
            <person name="Bonasio R."/>
            <person name="Zhang G."/>
            <person name="Ye C."/>
            <person name="Mutti N.S."/>
            <person name="Fang X."/>
            <person name="Qin N."/>
            <person name="Donahue G."/>
            <person name="Yang P."/>
            <person name="Li Q."/>
            <person name="Li C."/>
            <person name="Zhang P."/>
            <person name="Huang Z."/>
            <person name="Berger S.L."/>
            <person name="Reinberg D."/>
            <person name="Wang J."/>
            <person name="Liebig J."/>
        </authorList>
    </citation>
    <scope>NUCLEOTIDE SEQUENCE [LARGE SCALE GENOMIC DNA]</scope>
    <source>
        <strain evidence="4 5">Hsal</strain>
    </source>
</reference>
<dbReference type="GO" id="GO:0009103">
    <property type="term" value="P:lipopolysaccharide biosynthetic process"/>
    <property type="evidence" value="ECO:0007669"/>
    <property type="project" value="TreeGrafter"/>
</dbReference>
<name>A0A1U9JUW5_9HYPH</name>
<feature type="transmembrane region" description="Helical" evidence="1">
    <location>
        <begin position="34"/>
        <end position="56"/>
    </location>
</feature>
<feature type="transmembrane region" description="Helical" evidence="1">
    <location>
        <begin position="140"/>
        <end position="159"/>
    </location>
</feature>
<evidence type="ECO:0000256" key="1">
    <source>
        <dbReference type="SAM" id="Phobius"/>
    </source>
</evidence>
<feature type="domain" description="SGNH" evidence="3">
    <location>
        <begin position="386"/>
        <end position="604"/>
    </location>
</feature>
<keyword evidence="4" id="KW-0808">Transferase</keyword>
<feature type="transmembrane region" description="Helical" evidence="1">
    <location>
        <begin position="345"/>
        <end position="363"/>
    </location>
</feature>
<feature type="transmembrane region" description="Helical" evidence="1">
    <location>
        <begin position="12"/>
        <end position="28"/>
    </location>
</feature>
<dbReference type="Pfam" id="PF19040">
    <property type="entry name" value="SGNH"/>
    <property type="match status" value="1"/>
</dbReference>
<organism evidence="4 5">
    <name type="scientific">Candidatus Tokpelaia hoelldobleri</name>
    <dbReference type="NCBI Taxonomy" id="1902579"/>
    <lineage>
        <taxon>Bacteria</taxon>
        <taxon>Pseudomonadati</taxon>
        <taxon>Pseudomonadota</taxon>
        <taxon>Alphaproteobacteria</taxon>
        <taxon>Hyphomicrobiales</taxon>
        <taxon>Candidatus Tokpelaia</taxon>
    </lineage>
</organism>
<accession>A0A1U9JUW5</accession>
<dbReference type="STRING" id="1902579.BHV28_09770"/>
<evidence type="ECO:0000313" key="5">
    <source>
        <dbReference type="Proteomes" id="UP000188912"/>
    </source>
</evidence>
<reference evidence="4 5" key="2">
    <citation type="journal article" date="2016" name="Sci. Rep.">
        <title>The genome of Rhizobiales bacteria in predatory ants reveals urease gene functions but no genes for nitrogen fixation.</title>
        <authorList>
            <person name="Neuvonen M.M."/>
            <person name="Tamarit D."/>
            <person name="Naslund K."/>
            <person name="Liebig J."/>
            <person name="Feldhaar H."/>
            <person name="Moran N.A."/>
            <person name="Guy L."/>
            <person name="Andersson S.G."/>
        </authorList>
    </citation>
    <scope>NUCLEOTIDE SEQUENCE [LARGE SCALE GENOMIC DNA]</scope>
    <source>
        <strain evidence="4 5">Hsal</strain>
    </source>
</reference>
<dbReference type="InterPro" id="IPR043968">
    <property type="entry name" value="SGNH"/>
</dbReference>
<dbReference type="InterPro" id="IPR002656">
    <property type="entry name" value="Acyl_transf_3_dom"/>
</dbReference>
<feature type="transmembrane region" description="Helical" evidence="1">
    <location>
        <begin position="166"/>
        <end position="183"/>
    </location>
</feature>